<dbReference type="Gene3D" id="2.40.170.20">
    <property type="entry name" value="TonB-dependent receptor, beta-barrel domain"/>
    <property type="match status" value="1"/>
</dbReference>
<dbReference type="InterPro" id="IPR023997">
    <property type="entry name" value="TonB-dep_OMP_SusC/RagA_CS"/>
</dbReference>
<dbReference type="InterPro" id="IPR008969">
    <property type="entry name" value="CarboxyPept-like_regulatory"/>
</dbReference>
<keyword evidence="11" id="KW-1185">Reference proteome</keyword>
<comment type="subcellular location">
    <subcellularLocation>
        <location evidence="1 8">Cell outer membrane</location>
        <topology evidence="1 8">Multi-pass membrane protein</topology>
    </subcellularLocation>
</comment>
<dbReference type="InterPro" id="IPR037066">
    <property type="entry name" value="Plug_dom_sf"/>
</dbReference>
<keyword evidence="7 8" id="KW-0998">Cell outer membrane</keyword>
<dbReference type="Gene3D" id="2.60.40.1120">
    <property type="entry name" value="Carboxypeptidase-like, regulatory domain"/>
    <property type="match status" value="1"/>
</dbReference>
<dbReference type="PANTHER" id="PTHR30069">
    <property type="entry name" value="TONB-DEPENDENT OUTER MEMBRANE RECEPTOR"/>
    <property type="match status" value="1"/>
</dbReference>
<dbReference type="InterPro" id="IPR023996">
    <property type="entry name" value="TonB-dep_OMP_SusC/RagA"/>
</dbReference>
<dbReference type="Gene3D" id="2.170.130.10">
    <property type="entry name" value="TonB-dependent receptor, plug domain"/>
    <property type="match status" value="1"/>
</dbReference>
<dbReference type="GO" id="GO:0015344">
    <property type="term" value="F:siderophore uptake transmembrane transporter activity"/>
    <property type="evidence" value="ECO:0007669"/>
    <property type="project" value="TreeGrafter"/>
</dbReference>
<evidence type="ECO:0000256" key="6">
    <source>
        <dbReference type="ARBA" id="ARBA00023136"/>
    </source>
</evidence>
<keyword evidence="3 8" id="KW-1134">Transmembrane beta strand</keyword>
<comment type="caution">
    <text evidence="10">The sequence shown here is derived from an EMBL/GenBank/DDBJ whole genome shotgun (WGS) entry which is preliminary data.</text>
</comment>
<dbReference type="SUPFAM" id="SSF56935">
    <property type="entry name" value="Porins"/>
    <property type="match status" value="1"/>
</dbReference>
<dbReference type="Proteomes" id="UP001232063">
    <property type="component" value="Unassembled WGS sequence"/>
</dbReference>
<proteinExistence type="inferred from homology"/>
<dbReference type="SUPFAM" id="SSF49464">
    <property type="entry name" value="Carboxypeptidase regulatory domain-like"/>
    <property type="match status" value="1"/>
</dbReference>
<dbReference type="RefSeq" id="WP_314509564.1">
    <property type="nucleotide sequence ID" value="NZ_JASJOU010000001.1"/>
</dbReference>
<gene>
    <name evidence="10" type="ORF">QNI22_05230</name>
</gene>
<dbReference type="Pfam" id="PF07715">
    <property type="entry name" value="Plug"/>
    <property type="match status" value="1"/>
</dbReference>
<sequence length="1016" mass="110343">MYLNLRWFNRLYHLKAVFLVFVMGLLAQKVTAQTSSEHLVKGTVTDLAGEPIPGASVVVIGSGRGTLSGANGQFSLTISNATGQSVAIQASFVGYQNTTAQIKADAGGSSTVTLQLKQDYLALDEVVVTGTSVATSKRQLGNAISTVQVSNLPSTASTSIDQLLTGKVSGAQITQNSGNPAGGISIRLRGPSTIVGSSDPLYIVDGVIVNNSSPEIIDLGGYAQNRLVDINPSDIERIEVIKGAAAAAIYGSRANNGVVQIFTKRGKEGKPQVEFSTQLRMNEIRKTLPYNTVPFRFTNTTASDLTTVPVERYDYQDKIFRKGIGTENYLSVSGGTGSTQYFFSASNLYNQGIIDKTDFSRNGARLRIQQRFGEKASLSIGSNYTYSTSHEVPNGGINEAYGALTGFIFANNFINPDPNPATGIYPSTAPSVVRRTNPLEAINRFKFSQRISRYIGDVQLVITPFAGLSLNYTLGIDTYSQVAQGYIPPNNTTPTYNQGYARRGDLNVFQINNDLNLSYQTHIADWLESTTGLGGTIQYDRSYLTGITAQQLGTFGETINNGSNIVASETRTERAIMGAFVQQTFGIAQKLFITGAARVDGSSVYGVNNRWQFFPKVSGSYILSEEKFWKDNLANVVSSFKIRAAWGQSGNLTAIGAYDRFTNYASASVGSLIGYTAPLTLGNFDVKPERQTEFEFGVDLALVKDRIGIEFSHFKKDVKDLILNRTLAPSSGYNNRFINVGTMTNSGFEIQLKLVPLQTKAVKWNSTFSYTHNKNVVNGVEGNGVLPFAGGFGQVAAVNGYPLGAFYSTFFARNADGSLLLTAAGLPQRELGTQGANGTYTVGRNDNGQPTGTVLSKVIGNPNPKHIISWINEVEWKQFSFRMQWDGMLGYDIFNFTKRVGDRDLYGGLKGYEPELRGEVPKGTSAALFSIFENWIEDGSFVKLRELSVSYSLKPKVLGIQGMRIFVAGRNLLSIDNYSGYDPETNAAGQTNAVRGFDFVEVPIPRTYAIGVNVKF</sequence>
<keyword evidence="2 8" id="KW-0813">Transport</keyword>
<comment type="similarity">
    <text evidence="8">Belongs to the TonB-dependent receptor family.</text>
</comment>
<dbReference type="PROSITE" id="PS52016">
    <property type="entry name" value="TONB_DEPENDENT_REC_3"/>
    <property type="match status" value="1"/>
</dbReference>
<evidence type="ECO:0000256" key="8">
    <source>
        <dbReference type="PROSITE-ProRule" id="PRU01360"/>
    </source>
</evidence>
<evidence type="ECO:0000256" key="4">
    <source>
        <dbReference type="ARBA" id="ARBA00022692"/>
    </source>
</evidence>
<name>A0AAE3R377_9BACT</name>
<dbReference type="PANTHER" id="PTHR30069:SF29">
    <property type="entry name" value="HEMOGLOBIN AND HEMOGLOBIN-HAPTOGLOBIN-BINDING PROTEIN 1-RELATED"/>
    <property type="match status" value="1"/>
</dbReference>
<reference evidence="10" key="1">
    <citation type="submission" date="2023-05" db="EMBL/GenBank/DDBJ databases">
        <authorList>
            <person name="Zhang X."/>
        </authorList>
    </citation>
    <scope>NUCLEOTIDE SEQUENCE</scope>
    <source>
        <strain evidence="10">BD1B2-1</strain>
    </source>
</reference>
<dbReference type="NCBIfam" id="TIGR04057">
    <property type="entry name" value="SusC_RagA_signa"/>
    <property type="match status" value="1"/>
</dbReference>
<organism evidence="10 11">
    <name type="scientific">Xanthocytophaga agilis</name>
    <dbReference type="NCBI Taxonomy" id="3048010"/>
    <lineage>
        <taxon>Bacteria</taxon>
        <taxon>Pseudomonadati</taxon>
        <taxon>Bacteroidota</taxon>
        <taxon>Cytophagia</taxon>
        <taxon>Cytophagales</taxon>
        <taxon>Rhodocytophagaceae</taxon>
        <taxon>Xanthocytophaga</taxon>
    </lineage>
</organism>
<evidence type="ECO:0000256" key="2">
    <source>
        <dbReference type="ARBA" id="ARBA00022448"/>
    </source>
</evidence>
<keyword evidence="4 8" id="KW-0812">Transmembrane</keyword>
<dbReference type="AlphaFoldDB" id="A0AAE3R377"/>
<protein>
    <submittedName>
        <fullName evidence="10">SusC/RagA family TonB-linked outer membrane protein</fullName>
    </submittedName>
</protein>
<dbReference type="GO" id="GO:0009279">
    <property type="term" value="C:cell outer membrane"/>
    <property type="evidence" value="ECO:0007669"/>
    <property type="project" value="UniProtKB-SubCell"/>
</dbReference>
<evidence type="ECO:0000256" key="5">
    <source>
        <dbReference type="ARBA" id="ARBA00022729"/>
    </source>
</evidence>
<dbReference type="NCBIfam" id="TIGR04056">
    <property type="entry name" value="OMP_RagA_SusC"/>
    <property type="match status" value="1"/>
</dbReference>
<evidence type="ECO:0000256" key="1">
    <source>
        <dbReference type="ARBA" id="ARBA00004571"/>
    </source>
</evidence>
<evidence type="ECO:0000256" key="7">
    <source>
        <dbReference type="ARBA" id="ARBA00023237"/>
    </source>
</evidence>
<accession>A0AAE3R377</accession>
<dbReference type="GO" id="GO:0044718">
    <property type="term" value="P:siderophore transmembrane transport"/>
    <property type="evidence" value="ECO:0007669"/>
    <property type="project" value="TreeGrafter"/>
</dbReference>
<dbReference type="InterPro" id="IPR039426">
    <property type="entry name" value="TonB-dep_rcpt-like"/>
</dbReference>
<dbReference type="InterPro" id="IPR012910">
    <property type="entry name" value="Plug_dom"/>
</dbReference>
<keyword evidence="5" id="KW-0732">Signal</keyword>
<dbReference type="EMBL" id="JASJOU010000001">
    <property type="protein sequence ID" value="MDJ1500033.1"/>
    <property type="molecule type" value="Genomic_DNA"/>
</dbReference>
<keyword evidence="6 8" id="KW-0472">Membrane</keyword>
<evidence type="ECO:0000259" key="9">
    <source>
        <dbReference type="Pfam" id="PF07715"/>
    </source>
</evidence>
<evidence type="ECO:0000313" key="10">
    <source>
        <dbReference type="EMBL" id="MDJ1500033.1"/>
    </source>
</evidence>
<feature type="domain" description="TonB-dependent receptor plug" evidence="9">
    <location>
        <begin position="137"/>
        <end position="258"/>
    </location>
</feature>
<dbReference type="Pfam" id="PF13715">
    <property type="entry name" value="CarbopepD_reg_2"/>
    <property type="match status" value="1"/>
</dbReference>
<evidence type="ECO:0000313" key="11">
    <source>
        <dbReference type="Proteomes" id="UP001232063"/>
    </source>
</evidence>
<evidence type="ECO:0000256" key="3">
    <source>
        <dbReference type="ARBA" id="ARBA00022452"/>
    </source>
</evidence>
<dbReference type="InterPro" id="IPR036942">
    <property type="entry name" value="Beta-barrel_TonB_sf"/>
</dbReference>